<dbReference type="RefSeq" id="WP_216471073.1">
    <property type="nucleotide sequence ID" value="NZ_JAHLQI010000007.1"/>
</dbReference>
<protein>
    <recommendedName>
        <fullName evidence="3">DGQHR domain-containing protein</fullName>
    </recommendedName>
</protein>
<name>A0ABS6EX13_9FIRM</name>
<accession>A0ABS6EX13</accession>
<comment type="caution">
    <text evidence="1">The sequence shown here is derived from an EMBL/GenBank/DDBJ whole genome shotgun (WGS) entry which is preliminary data.</text>
</comment>
<dbReference type="EMBL" id="JAHLQI010000007">
    <property type="protein sequence ID" value="MBU5491364.1"/>
    <property type="molecule type" value="Genomic_DNA"/>
</dbReference>
<sequence>MKDPRKLQDILQMHALNDKVQRVIQSKLVDTGLISRNEFVDAFRGNILVEQQNPAVLAAVYTTMYETFPEECFPNPNELFEQKELDARFLLKKEADQFASFPFVFKDVVKLSSKQEFVFELTYQQLSQMSQHHLIKIKPDMQRESVIVKVGNVSVPCVSFDSNKAKEITDSILANKQFVTTVRFHLLPDPTDRNGSFAYDAEHKELTVKKGMLVNIDGNHRVNAILDALYYNPSLTGCVVVLFTIGDAQIARDIIIQEEKRTPIDQDHVASMRNIAANEIIEEIKNDPSFYGDWGFSKTEQQYVAGTGVFIESVFADALMKEFNIGTRITSKNKRQLVQYLLEVLKAYQIFVEQTYIDYYHQYAQHLNRLMVRPQFVYGLFYVANKIVSEDDWEDLLERTVQNINYETNTRAVWFDYESICRDRFRKAYEKAKEGTP</sequence>
<evidence type="ECO:0000313" key="2">
    <source>
        <dbReference type="Proteomes" id="UP000783588"/>
    </source>
</evidence>
<evidence type="ECO:0000313" key="1">
    <source>
        <dbReference type="EMBL" id="MBU5491364.1"/>
    </source>
</evidence>
<keyword evidence="2" id="KW-1185">Reference proteome</keyword>
<reference evidence="1 2" key="1">
    <citation type="submission" date="2021-06" db="EMBL/GenBank/DDBJ databases">
        <authorList>
            <person name="Sun Q."/>
            <person name="Li D."/>
        </authorList>
    </citation>
    <scope>NUCLEOTIDE SEQUENCE [LARGE SCALE GENOMIC DNA]</scope>
    <source>
        <strain evidence="1 2">MSJd-7</strain>
    </source>
</reference>
<evidence type="ECO:0008006" key="3">
    <source>
        <dbReference type="Google" id="ProtNLM"/>
    </source>
</evidence>
<dbReference type="Proteomes" id="UP000783588">
    <property type="component" value="Unassembled WGS sequence"/>
</dbReference>
<gene>
    <name evidence="1" type="ORF">KQI75_12210</name>
</gene>
<organism evidence="1 2">
    <name type="scientific">Butyricicoccus intestinisimiae</name>
    <dbReference type="NCBI Taxonomy" id="2841509"/>
    <lineage>
        <taxon>Bacteria</taxon>
        <taxon>Bacillati</taxon>
        <taxon>Bacillota</taxon>
        <taxon>Clostridia</taxon>
        <taxon>Eubacteriales</taxon>
        <taxon>Butyricicoccaceae</taxon>
        <taxon>Butyricicoccus</taxon>
    </lineage>
</organism>
<proteinExistence type="predicted"/>